<organism evidence="6 7">
    <name type="scientific">Daucus carota subsp. sativus</name>
    <name type="common">Carrot</name>
    <dbReference type="NCBI Taxonomy" id="79200"/>
    <lineage>
        <taxon>Eukaryota</taxon>
        <taxon>Viridiplantae</taxon>
        <taxon>Streptophyta</taxon>
        <taxon>Embryophyta</taxon>
        <taxon>Tracheophyta</taxon>
        <taxon>Spermatophyta</taxon>
        <taxon>Magnoliopsida</taxon>
        <taxon>eudicotyledons</taxon>
        <taxon>Gunneridae</taxon>
        <taxon>Pentapetalae</taxon>
        <taxon>asterids</taxon>
        <taxon>campanulids</taxon>
        <taxon>Apiales</taxon>
        <taxon>Apiaceae</taxon>
        <taxon>Apioideae</taxon>
        <taxon>Scandiceae</taxon>
        <taxon>Daucinae</taxon>
        <taxon>Daucus</taxon>
        <taxon>Daucus sect. Daucus</taxon>
    </lineage>
</organism>
<dbReference type="InterPro" id="IPR035897">
    <property type="entry name" value="Toll_tir_struct_dom_sf"/>
</dbReference>
<dbReference type="SMART" id="SM00255">
    <property type="entry name" value="TIR"/>
    <property type="match status" value="1"/>
</dbReference>
<dbReference type="SUPFAM" id="SSF52047">
    <property type="entry name" value="RNI-like"/>
    <property type="match status" value="1"/>
</dbReference>
<dbReference type="InterPro" id="IPR042197">
    <property type="entry name" value="Apaf_helical"/>
</dbReference>
<dbReference type="FunFam" id="3.40.50.10140:FF:000007">
    <property type="entry name" value="Disease resistance protein (TIR-NBS-LRR class)"/>
    <property type="match status" value="1"/>
</dbReference>
<dbReference type="InterPro" id="IPR002182">
    <property type="entry name" value="NB-ARC"/>
</dbReference>
<dbReference type="Pfam" id="PF23282">
    <property type="entry name" value="WHD_ROQ1"/>
    <property type="match status" value="1"/>
</dbReference>
<keyword evidence="7" id="KW-1185">Reference proteome</keyword>
<dbReference type="SUPFAM" id="SSF52540">
    <property type="entry name" value="P-loop containing nucleoside triphosphate hydrolases"/>
    <property type="match status" value="1"/>
</dbReference>
<dbReference type="PROSITE" id="PS51450">
    <property type="entry name" value="LRR"/>
    <property type="match status" value="1"/>
</dbReference>
<dbReference type="PRINTS" id="PR00364">
    <property type="entry name" value="DISEASERSIST"/>
</dbReference>
<protein>
    <recommendedName>
        <fullName evidence="5">TIR domain-containing protein</fullName>
    </recommendedName>
</protein>
<dbReference type="EMBL" id="CP093344">
    <property type="protein sequence ID" value="WOG86613.1"/>
    <property type="molecule type" value="Genomic_DNA"/>
</dbReference>
<dbReference type="GO" id="GO:0043531">
    <property type="term" value="F:ADP binding"/>
    <property type="evidence" value="ECO:0007669"/>
    <property type="project" value="InterPro"/>
</dbReference>
<dbReference type="InterPro" id="IPR006553">
    <property type="entry name" value="Leu-rich_rpt_Cys-con_subtyp"/>
</dbReference>
<evidence type="ECO:0000256" key="3">
    <source>
        <dbReference type="ARBA" id="ARBA00022821"/>
    </source>
</evidence>
<dbReference type="InterPro" id="IPR058192">
    <property type="entry name" value="WHD_ROQ1-like"/>
</dbReference>
<dbReference type="Pfam" id="PF23598">
    <property type="entry name" value="LRR_14"/>
    <property type="match status" value="1"/>
</dbReference>
<keyword evidence="1" id="KW-0433">Leucine-rich repeat</keyword>
<dbReference type="GO" id="GO:0006952">
    <property type="term" value="P:defense response"/>
    <property type="evidence" value="ECO:0007669"/>
    <property type="project" value="UniProtKB-KW"/>
</dbReference>
<dbReference type="InterPro" id="IPR027417">
    <property type="entry name" value="P-loop_NTPase"/>
</dbReference>
<dbReference type="GO" id="GO:0007165">
    <property type="term" value="P:signal transduction"/>
    <property type="evidence" value="ECO:0007669"/>
    <property type="project" value="InterPro"/>
</dbReference>
<dbReference type="InterPro" id="IPR001611">
    <property type="entry name" value="Leu-rich_rpt"/>
</dbReference>
<sequence>MANANDDKTPSSSASTSPTTLWDVFLSFRGKDTRYTFTDHLYKALVRTGIQTFKDNSELRSGEVLSNSLIQAIQNSKTYIVVLSENYASSPWCLYELVEILTCYKRMKRLVIPVFYYIDPSVVRHQIPCFKEIIEKHQSRFDAEKVNQWCLALTAVADFSGYQISKSRSQADIIDEIVDRVLSETNPITLNVAKYPVGLDTRVAGVTAFFNSETEGVTRIGIHGMGGIGKTTLAKAVYNQNYRRFQGSSFLANVREVSRTKGLVCLQQQLIADILKCDNINVGNIDHGIELIRARICPKKVLIVIDDLDDPKPLEYLEGSFALGSVVIITTRNEDLLDRIEVKAKYKVNKMDKDESQQLFTQHAFRDGEISDKLMELSKVILERAGGLPLALQVFGSNLLNQTEEGWRWFIDKLNRVPIDDVEKNLMISFDALKSVDPILQDIFLDIACFYIGWRKKKVAKIMKTCYVFVNHNIDILKKRCLITISDKDELGMHDLLHDMGIGIARNNSPDEPGKHSRLWVLQDIYSMLKLHKGTEVIQGIISSNYHHANALDEGVSFDAQTFRRMSKLRFLFLNKVNLTGSFEHIFTDLRWFCWKYFPLKCLPAEFYAQKLVTLELPDSEMIAMWDLNVVPQVFENLTTLNMSHSPNLTMTPDFTRLPCLETLNLRGCSSLEEVHISIGSLGRLVSLDLKHCGKLRSLPDCICSLRTLEVLDITCCISLDALPIELGNIGSLKKLDASVLSVLKLPDSIGHLSNLVRLSIYQCKNILTLPDSLGNLSSLEYLNISFWEKLEELPYILGKITSLRQLHAVCVNMLKMLPDISQLLNLEELDLRSCHHLLSISELPPNLKRIEAKGCRSLIRLPDLSTLKQLQRLDLGYCKVLTDIQGLEELTSLAYLNLTKCGSMERIPNLSNLKQLEELELTHCNGLTEIIGLEELTSLRKLYLTGCHASLLEYTLTRHFFQVYSISNSFANILSPSQFIFLV</sequence>
<dbReference type="InterPro" id="IPR044974">
    <property type="entry name" value="Disease_R_plants"/>
</dbReference>
<accession>A0AAF0WE48</accession>
<reference evidence="6" key="1">
    <citation type="journal article" date="2016" name="Nat. Genet.">
        <title>A high-quality carrot genome assembly provides new insights into carotenoid accumulation and asterid genome evolution.</title>
        <authorList>
            <person name="Iorizzo M."/>
            <person name="Ellison S."/>
            <person name="Senalik D."/>
            <person name="Zeng P."/>
            <person name="Satapoomin P."/>
            <person name="Huang J."/>
            <person name="Bowman M."/>
            <person name="Iovene M."/>
            <person name="Sanseverino W."/>
            <person name="Cavagnaro P."/>
            <person name="Yildiz M."/>
            <person name="Macko-Podgorni A."/>
            <person name="Moranska E."/>
            <person name="Grzebelus E."/>
            <person name="Grzebelus D."/>
            <person name="Ashrafi H."/>
            <person name="Zheng Z."/>
            <person name="Cheng S."/>
            <person name="Spooner D."/>
            <person name="Van Deynze A."/>
            <person name="Simon P."/>
        </authorList>
    </citation>
    <scope>NUCLEOTIDE SEQUENCE</scope>
    <source>
        <tissue evidence="6">Leaf</tissue>
    </source>
</reference>
<dbReference type="SUPFAM" id="SSF46785">
    <property type="entry name" value="Winged helix' DNA-binding domain"/>
    <property type="match status" value="1"/>
</dbReference>
<dbReference type="Pfam" id="PF00931">
    <property type="entry name" value="NB-ARC"/>
    <property type="match status" value="1"/>
</dbReference>
<dbReference type="PANTHER" id="PTHR11017">
    <property type="entry name" value="LEUCINE-RICH REPEAT-CONTAINING PROTEIN"/>
    <property type="match status" value="1"/>
</dbReference>
<dbReference type="Gene3D" id="1.10.8.430">
    <property type="entry name" value="Helical domain of apoptotic protease-activating factors"/>
    <property type="match status" value="1"/>
</dbReference>
<evidence type="ECO:0000256" key="1">
    <source>
        <dbReference type="ARBA" id="ARBA00022614"/>
    </source>
</evidence>
<keyword evidence="3" id="KW-0611">Plant defense</keyword>
<evidence type="ECO:0000313" key="6">
    <source>
        <dbReference type="EMBL" id="WOG86613.1"/>
    </source>
</evidence>
<dbReference type="Proteomes" id="UP000077755">
    <property type="component" value="Chromosome 2"/>
</dbReference>
<keyword evidence="2" id="KW-0677">Repeat</keyword>
<dbReference type="Pfam" id="PF01582">
    <property type="entry name" value="TIR"/>
    <property type="match status" value="1"/>
</dbReference>
<dbReference type="AlphaFoldDB" id="A0AAF0WE48"/>
<feature type="domain" description="TIR" evidence="5">
    <location>
        <begin position="20"/>
        <end position="185"/>
    </location>
</feature>
<dbReference type="PROSITE" id="PS50104">
    <property type="entry name" value="TIR"/>
    <property type="match status" value="1"/>
</dbReference>
<dbReference type="PANTHER" id="PTHR11017:SF271">
    <property type="entry name" value="DISEASE RESISTANCE PROTEIN (TIR-NBS-LRR CLASS) FAMILY"/>
    <property type="match status" value="1"/>
</dbReference>
<dbReference type="InterPro" id="IPR000157">
    <property type="entry name" value="TIR_dom"/>
</dbReference>
<dbReference type="Gene3D" id="3.80.10.10">
    <property type="entry name" value="Ribonuclease Inhibitor"/>
    <property type="match status" value="3"/>
</dbReference>
<evidence type="ECO:0000256" key="4">
    <source>
        <dbReference type="ARBA" id="ARBA00023027"/>
    </source>
</evidence>
<dbReference type="SMART" id="SM00367">
    <property type="entry name" value="LRR_CC"/>
    <property type="match status" value="3"/>
</dbReference>
<dbReference type="InterPro" id="IPR032675">
    <property type="entry name" value="LRR_dom_sf"/>
</dbReference>
<gene>
    <name evidence="6" type="ORF">DCAR_0205830</name>
</gene>
<dbReference type="InterPro" id="IPR036390">
    <property type="entry name" value="WH_DNA-bd_sf"/>
</dbReference>
<dbReference type="GO" id="GO:0051707">
    <property type="term" value="P:response to other organism"/>
    <property type="evidence" value="ECO:0007669"/>
    <property type="project" value="UniProtKB-ARBA"/>
</dbReference>
<evidence type="ECO:0000259" key="5">
    <source>
        <dbReference type="PROSITE" id="PS50104"/>
    </source>
</evidence>
<name>A0AAF0WE48_DAUCS</name>
<reference evidence="6" key="2">
    <citation type="submission" date="2022-03" db="EMBL/GenBank/DDBJ databases">
        <title>Draft title - Genomic analysis of global carrot germplasm unveils the trajectory of domestication and the origin of high carotenoid orange carrot.</title>
        <authorList>
            <person name="Iorizzo M."/>
            <person name="Ellison S."/>
            <person name="Senalik D."/>
            <person name="Macko-Podgorni A."/>
            <person name="Grzebelus D."/>
            <person name="Bostan H."/>
            <person name="Rolling W."/>
            <person name="Curaba J."/>
            <person name="Simon P."/>
        </authorList>
    </citation>
    <scope>NUCLEOTIDE SEQUENCE</scope>
    <source>
        <tissue evidence="6">Leaf</tissue>
    </source>
</reference>
<proteinExistence type="predicted"/>
<evidence type="ECO:0000313" key="7">
    <source>
        <dbReference type="Proteomes" id="UP000077755"/>
    </source>
</evidence>
<dbReference type="SUPFAM" id="SSF52200">
    <property type="entry name" value="Toll/Interleukin receptor TIR domain"/>
    <property type="match status" value="1"/>
</dbReference>
<dbReference type="Gene3D" id="3.40.50.300">
    <property type="entry name" value="P-loop containing nucleotide triphosphate hydrolases"/>
    <property type="match status" value="1"/>
</dbReference>
<evidence type="ECO:0000256" key="2">
    <source>
        <dbReference type="ARBA" id="ARBA00022737"/>
    </source>
</evidence>
<dbReference type="Gene3D" id="3.40.50.10140">
    <property type="entry name" value="Toll/interleukin-1 receptor homology (TIR) domain"/>
    <property type="match status" value="1"/>
</dbReference>
<keyword evidence="4" id="KW-0520">NAD</keyword>
<dbReference type="InterPro" id="IPR055414">
    <property type="entry name" value="LRR_R13L4/SHOC2-like"/>
</dbReference>